<evidence type="ECO:0000256" key="1">
    <source>
        <dbReference type="ARBA" id="ARBA00012528"/>
    </source>
</evidence>
<reference evidence="7" key="1">
    <citation type="submission" date="2011-01" db="EMBL/GenBank/DDBJ databases">
        <title>Complete sequence of chromosome of Acidobacterium sp. MP5ACTX9.</title>
        <authorList>
            <consortium name="US DOE Joint Genome Institute"/>
            <person name="Lucas S."/>
            <person name="Copeland A."/>
            <person name="Lapidus A."/>
            <person name="Cheng J.-F."/>
            <person name="Goodwin L."/>
            <person name="Pitluck S."/>
            <person name="Teshima H."/>
            <person name="Detter J.C."/>
            <person name="Han C."/>
            <person name="Tapia R."/>
            <person name="Land M."/>
            <person name="Hauser L."/>
            <person name="Kyrpides N."/>
            <person name="Ivanova N."/>
            <person name="Ovchinnikova G."/>
            <person name="Pagani I."/>
            <person name="Rawat S.R."/>
            <person name="Mannisto M."/>
            <person name="Haggblom M.M."/>
            <person name="Woyke T."/>
        </authorList>
    </citation>
    <scope>NUCLEOTIDE SEQUENCE [LARGE SCALE GENOMIC DNA]</scope>
    <source>
        <strain evidence="7">MP5ACTX9</strain>
    </source>
</reference>
<dbReference type="PANTHER" id="PTHR45138:SF9">
    <property type="entry name" value="DIGUANYLATE CYCLASE DGCM-RELATED"/>
    <property type="match status" value="1"/>
</dbReference>
<dbReference type="CDD" id="cd01949">
    <property type="entry name" value="GGDEF"/>
    <property type="match status" value="1"/>
</dbReference>
<feature type="domain" description="GGDEF" evidence="5">
    <location>
        <begin position="352"/>
        <end position="481"/>
    </location>
</feature>
<dbReference type="InterPro" id="IPR000160">
    <property type="entry name" value="GGDEF_dom"/>
</dbReference>
<dbReference type="InterPro" id="IPR043128">
    <property type="entry name" value="Rev_trsase/Diguanyl_cyclase"/>
</dbReference>
<evidence type="ECO:0000313" key="7">
    <source>
        <dbReference type="Proteomes" id="UP000000343"/>
    </source>
</evidence>
<dbReference type="OrthoDB" id="9759607at2"/>
<dbReference type="PANTHER" id="PTHR45138">
    <property type="entry name" value="REGULATORY COMPONENTS OF SENSORY TRANSDUCTION SYSTEM"/>
    <property type="match status" value="1"/>
</dbReference>
<dbReference type="eggNOG" id="COG3706">
    <property type="taxonomic scope" value="Bacteria"/>
</dbReference>
<dbReference type="EC" id="2.7.7.65" evidence="1"/>
<dbReference type="KEGG" id="acm:AciX9_0219"/>
<dbReference type="Pfam" id="PF08448">
    <property type="entry name" value="PAS_4"/>
    <property type="match status" value="1"/>
</dbReference>
<dbReference type="PROSITE" id="PS50112">
    <property type="entry name" value="PAS"/>
    <property type="match status" value="1"/>
</dbReference>
<dbReference type="InterPro" id="IPR003018">
    <property type="entry name" value="GAF"/>
</dbReference>
<sequence>MAGEMEQAVDAGALEQRRLAALRECNLLDTERELEYDQLIALAAGVCATPMGFFTLVDEDRQWFKASMGLEVSETSREVSFCSHAIKQTNLFVVEDATEDIRFKENPLVLGGPTIRFYAGMPVAGPGGELIGTVCVADVVPRKLTAEQRSALEILAMQVRTRMEMRIQQKKLQEALSAREELLSELRSSELRFRTFMDNAPFLGYMKDFQGRFLYYNEVMAERFRVSKDQWLGKSVIDLWPGELGESIVRNDREVLEGGRLIERFEETIDEFGQVFSWKSSKFPCLNEKGQMLLGGFSVDVTEDVARQKALEDANLKLEQLATRDGLTGLLNRRALDEKIELEFENVRRHKEPLSIVLLDVDNFKRRNDQFGHASGDQVLRQLGHLVSNTMRVLDTAGRYGGEEIVILLPKTDYEGALLFAKRLHDGIHRERWAIEPVTASLGVATTSATTKDSNRLLAQADDAMYEAKRSGKDRIVAHRDVLERKMAELLYERSA</sequence>
<dbReference type="Pfam" id="PF01590">
    <property type="entry name" value="GAF"/>
    <property type="match status" value="1"/>
</dbReference>
<dbReference type="SMART" id="SM00091">
    <property type="entry name" value="PAS"/>
    <property type="match status" value="1"/>
</dbReference>
<dbReference type="InterPro" id="IPR013656">
    <property type="entry name" value="PAS_4"/>
</dbReference>
<feature type="coiled-coil region" evidence="3">
    <location>
        <begin position="165"/>
        <end position="192"/>
    </location>
</feature>
<dbReference type="GO" id="GO:0052621">
    <property type="term" value="F:diguanylate cyclase activity"/>
    <property type="evidence" value="ECO:0007669"/>
    <property type="project" value="UniProtKB-EC"/>
</dbReference>
<dbReference type="SMART" id="SM00065">
    <property type="entry name" value="GAF"/>
    <property type="match status" value="1"/>
</dbReference>
<dbReference type="SMART" id="SM00267">
    <property type="entry name" value="GGDEF"/>
    <property type="match status" value="1"/>
</dbReference>
<feature type="domain" description="PAS" evidence="4">
    <location>
        <begin position="189"/>
        <end position="259"/>
    </location>
</feature>
<dbReference type="CDD" id="cd00130">
    <property type="entry name" value="PAS"/>
    <property type="match status" value="1"/>
</dbReference>
<dbReference type="Pfam" id="PF00990">
    <property type="entry name" value="GGDEF"/>
    <property type="match status" value="1"/>
</dbReference>
<dbReference type="SUPFAM" id="SSF55781">
    <property type="entry name" value="GAF domain-like"/>
    <property type="match status" value="1"/>
</dbReference>
<dbReference type="PaxDb" id="1198114-AciX9_0219"/>
<evidence type="ECO:0000313" key="6">
    <source>
        <dbReference type="EMBL" id="ADW67293.1"/>
    </source>
</evidence>
<protein>
    <recommendedName>
        <fullName evidence="1">diguanylate cyclase</fullName>
        <ecNumber evidence="1">2.7.7.65</ecNumber>
    </recommendedName>
</protein>
<dbReference type="Gene3D" id="3.30.70.270">
    <property type="match status" value="1"/>
</dbReference>
<evidence type="ECO:0000259" key="5">
    <source>
        <dbReference type="PROSITE" id="PS50887"/>
    </source>
</evidence>
<dbReference type="NCBIfam" id="TIGR00254">
    <property type="entry name" value="GGDEF"/>
    <property type="match status" value="1"/>
</dbReference>
<dbReference type="FunFam" id="3.30.70.270:FF:000001">
    <property type="entry name" value="Diguanylate cyclase domain protein"/>
    <property type="match status" value="1"/>
</dbReference>
<dbReference type="AlphaFoldDB" id="E8WVB8"/>
<dbReference type="SUPFAM" id="SSF55073">
    <property type="entry name" value="Nucleotide cyclase"/>
    <property type="match status" value="1"/>
</dbReference>
<dbReference type="SUPFAM" id="SSF55785">
    <property type="entry name" value="PYP-like sensor domain (PAS domain)"/>
    <property type="match status" value="1"/>
</dbReference>
<keyword evidence="7" id="KW-1185">Reference proteome</keyword>
<evidence type="ECO:0000256" key="2">
    <source>
        <dbReference type="ARBA" id="ARBA00034247"/>
    </source>
</evidence>
<dbReference type="STRING" id="1198114.AciX9_0219"/>
<dbReference type="Gene3D" id="3.30.450.40">
    <property type="match status" value="1"/>
</dbReference>
<evidence type="ECO:0000256" key="3">
    <source>
        <dbReference type="SAM" id="Coils"/>
    </source>
</evidence>
<evidence type="ECO:0000259" key="4">
    <source>
        <dbReference type="PROSITE" id="PS50112"/>
    </source>
</evidence>
<dbReference type="InterPro" id="IPR050469">
    <property type="entry name" value="Diguanylate_Cyclase"/>
</dbReference>
<dbReference type="InterPro" id="IPR035965">
    <property type="entry name" value="PAS-like_dom_sf"/>
</dbReference>
<comment type="catalytic activity">
    <reaction evidence="2">
        <text>2 GTP = 3',3'-c-di-GMP + 2 diphosphate</text>
        <dbReference type="Rhea" id="RHEA:24898"/>
        <dbReference type="ChEBI" id="CHEBI:33019"/>
        <dbReference type="ChEBI" id="CHEBI:37565"/>
        <dbReference type="ChEBI" id="CHEBI:58805"/>
        <dbReference type="EC" id="2.7.7.65"/>
    </reaction>
</comment>
<dbReference type="Proteomes" id="UP000000343">
    <property type="component" value="Chromosome"/>
</dbReference>
<dbReference type="HOGENOM" id="CLU_000445_11_32_0"/>
<name>E8WVB8_GRATM</name>
<accession>E8WVB8</accession>
<gene>
    <name evidence="6" type="ordered locus">AciX9_0219</name>
</gene>
<dbReference type="InterPro" id="IPR029016">
    <property type="entry name" value="GAF-like_dom_sf"/>
</dbReference>
<proteinExistence type="predicted"/>
<dbReference type="PROSITE" id="PS50887">
    <property type="entry name" value="GGDEF"/>
    <property type="match status" value="1"/>
</dbReference>
<organism evidence="7">
    <name type="scientific">Granulicella tundricola (strain ATCC BAA-1859 / DSM 23138 / MP5ACTX9)</name>
    <dbReference type="NCBI Taxonomy" id="1198114"/>
    <lineage>
        <taxon>Bacteria</taxon>
        <taxon>Pseudomonadati</taxon>
        <taxon>Acidobacteriota</taxon>
        <taxon>Terriglobia</taxon>
        <taxon>Terriglobales</taxon>
        <taxon>Acidobacteriaceae</taxon>
        <taxon>Granulicella</taxon>
    </lineage>
</organism>
<dbReference type="eggNOG" id="COG2203">
    <property type="taxonomic scope" value="Bacteria"/>
</dbReference>
<dbReference type="NCBIfam" id="TIGR00229">
    <property type="entry name" value="sensory_box"/>
    <property type="match status" value="1"/>
</dbReference>
<dbReference type="Gene3D" id="3.30.450.20">
    <property type="entry name" value="PAS domain"/>
    <property type="match status" value="1"/>
</dbReference>
<dbReference type="EMBL" id="CP002480">
    <property type="protein sequence ID" value="ADW67293.1"/>
    <property type="molecule type" value="Genomic_DNA"/>
</dbReference>
<dbReference type="InterPro" id="IPR029787">
    <property type="entry name" value="Nucleotide_cyclase"/>
</dbReference>
<keyword evidence="3" id="KW-0175">Coiled coil</keyword>
<dbReference type="InterPro" id="IPR000014">
    <property type="entry name" value="PAS"/>
</dbReference>